<dbReference type="Proteomes" id="UP000216429">
    <property type="component" value="Unassembled WGS sequence"/>
</dbReference>
<evidence type="ECO:0000313" key="3">
    <source>
        <dbReference type="Proteomes" id="UP000216429"/>
    </source>
</evidence>
<dbReference type="EMBL" id="NEVU01000003">
    <property type="protein sequence ID" value="OZI70959.1"/>
    <property type="molecule type" value="Genomic_DNA"/>
</dbReference>
<dbReference type="Pfam" id="PF02515">
    <property type="entry name" value="CoA_transf_3"/>
    <property type="match status" value="2"/>
</dbReference>
<dbReference type="Gene3D" id="3.40.50.10540">
    <property type="entry name" value="Crotonobetainyl-coa:carnitine coa-transferase, domain 1"/>
    <property type="match status" value="2"/>
</dbReference>
<dbReference type="InterPro" id="IPR044855">
    <property type="entry name" value="CoA-Trfase_III_dom3_sf"/>
</dbReference>
<dbReference type="InterPro" id="IPR023606">
    <property type="entry name" value="CoA-Trfase_III_dom_1_sf"/>
</dbReference>
<dbReference type="AlphaFoldDB" id="A0A261VA24"/>
<reference evidence="3" key="1">
    <citation type="submission" date="2017-05" db="EMBL/GenBank/DDBJ databases">
        <title>Complete and WGS of Bordetella genogroups.</title>
        <authorList>
            <person name="Spilker T."/>
            <person name="Lipuma J."/>
        </authorList>
    </citation>
    <scope>NUCLEOTIDE SEQUENCE [LARGE SCALE GENOMIC DNA]</scope>
    <source>
        <strain evidence="3">AU6712</strain>
    </source>
</reference>
<accession>A0A261VA24</accession>
<dbReference type="GO" id="GO:0008410">
    <property type="term" value="F:CoA-transferase activity"/>
    <property type="evidence" value="ECO:0007669"/>
    <property type="project" value="TreeGrafter"/>
</dbReference>
<evidence type="ECO:0000313" key="2">
    <source>
        <dbReference type="EMBL" id="OZI70959.1"/>
    </source>
</evidence>
<dbReference type="SUPFAM" id="SSF89796">
    <property type="entry name" value="CoA-transferase family III (CaiB/BaiF)"/>
    <property type="match status" value="2"/>
</dbReference>
<keyword evidence="3" id="KW-1185">Reference proteome</keyword>
<sequence length="815" mass="86835">MQTSENRLAFAGLRVLEIGCGAAVAYAGKLFADFGAEVIKLEDADGDTLRRLPPMLTDTDGEAASALHAWLNTNKRSVARAASSGAEGDWLVALARSCDVILDARALDEGVEVLTRPVYAGEAQEGQGHTPIEVCLTWFGESGPYSAFAGTEAVCRALAGAVYCSGAVQGPPHLPHDIQTAIAAGVAAFSSATAALLGRADGSRRYVLSIHEIAFSLVEMEAGMVQDGRHPLARLGVNRFCTTHPAGIYETKQGWIGLFAHTGPQWAALCAAIGHPEQAEDPRYASGPTRIVHADEIDAFLIPSLRAKTAEEWFDVLRAEKFPAVIVPTMAELLQQEVHRQRGAFVAVQAGQTAFEGPVVPLPLGEAGPLAGGRAAALDEDGARYRNVASLTPASGMAPAAPDALPLRHVRVVDLTMGWAGPLAARTLGDFGAEVIKVESTRYPDWWRGTHYTDAFYQEKLYEKNSNFALMNRNKLGITLDLTRAQGRAVLFDLVAKADIVIENYSTEVLPKLGLDYAVLSQVNPRLVMVSMPAFGSGNAWSTIRAYGGTLEQASGLPHHTGFPQDPPALTSYAYGDPVGGLNGGAAALLALFVQQRSGKGRHVNLSQVECMLPMTAPFVIEQSVHGSAAPRGGNTHPLHAPQGIYPCAGEDAWVVVSITNAAQWRALLNVMQAADLAQDPSLETAAGRRARHEEIDRRISAWTGARSAQSAMAELQQAGISAGEVKPVWTVLDDPHLRERAFFKATSRPYIGEFLATTPWFRTPAATVAAVRPAPTLGQHNGDVLSRVLGMSADQQQALERDGIIGTTATRKAA</sequence>
<dbReference type="InterPro" id="IPR003673">
    <property type="entry name" value="CoA-Trfase_fam_III"/>
</dbReference>
<evidence type="ECO:0000256" key="1">
    <source>
        <dbReference type="ARBA" id="ARBA00022679"/>
    </source>
</evidence>
<dbReference type="PANTHER" id="PTHR48207">
    <property type="entry name" value="SUCCINATE--HYDROXYMETHYLGLUTARATE COA-TRANSFERASE"/>
    <property type="match status" value="1"/>
</dbReference>
<name>A0A261VA24_9BORD</name>
<gene>
    <name evidence="2" type="ORF">CAL22_13760</name>
</gene>
<protein>
    <submittedName>
        <fullName evidence="2">CoA transferase</fullName>
    </submittedName>
</protein>
<dbReference type="InterPro" id="IPR050483">
    <property type="entry name" value="CoA-transferase_III_domain"/>
</dbReference>
<dbReference type="Gene3D" id="3.30.1540.10">
    <property type="entry name" value="formyl-coa transferase, domain 3"/>
    <property type="match status" value="2"/>
</dbReference>
<keyword evidence="1 2" id="KW-0808">Transferase</keyword>
<dbReference type="OrthoDB" id="9058532at2"/>
<dbReference type="RefSeq" id="WP_094814181.1">
    <property type="nucleotide sequence ID" value="NZ_NEVU01000003.1"/>
</dbReference>
<dbReference type="PANTHER" id="PTHR48207:SF3">
    <property type="entry name" value="SUCCINATE--HYDROXYMETHYLGLUTARATE COA-TRANSFERASE"/>
    <property type="match status" value="1"/>
</dbReference>
<comment type="caution">
    <text evidence="2">The sequence shown here is derived from an EMBL/GenBank/DDBJ whole genome shotgun (WGS) entry which is preliminary data.</text>
</comment>
<proteinExistence type="predicted"/>
<organism evidence="2 3">
    <name type="scientific">Bordetella genomosp. 12</name>
    <dbReference type="NCBI Taxonomy" id="463035"/>
    <lineage>
        <taxon>Bacteria</taxon>
        <taxon>Pseudomonadati</taxon>
        <taxon>Pseudomonadota</taxon>
        <taxon>Betaproteobacteria</taxon>
        <taxon>Burkholderiales</taxon>
        <taxon>Alcaligenaceae</taxon>
        <taxon>Bordetella</taxon>
    </lineage>
</organism>